<evidence type="ECO:0000313" key="2">
    <source>
        <dbReference type="EMBL" id="KAH3699818.1"/>
    </source>
</evidence>
<keyword evidence="1" id="KW-0732">Signal</keyword>
<dbReference type="EMBL" id="JAIWYP010000015">
    <property type="protein sequence ID" value="KAH3699818.1"/>
    <property type="molecule type" value="Genomic_DNA"/>
</dbReference>
<feature type="signal peptide" evidence="1">
    <location>
        <begin position="1"/>
        <end position="20"/>
    </location>
</feature>
<protein>
    <submittedName>
        <fullName evidence="2">Uncharacterized protein</fullName>
    </submittedName>
</protein>
<reference evidence="2" key="2">
    <citation type="submission" date="2020-11" db="EMBL/GenBank/DDBJ databases">
        <authorList>
            <person name="McCartney M.A."/>
            <person name="Auch B."/>
            <person name="Kono T."/>
            <person name="Mallez S."/>
            <person name="Becker A."/>
            <person name="Gohl D.M."/>
            <person name="Silverstein K.A.T."/>
            <person name="Koren S."/>
            <person name="Bechman K.B."/>
            <person name="Herman A."/>
            <person name="Abrahante J.E."/>
            <person name="Garbe J."/>
        </authorList>
    </citation>
    <scope>NUCLEOTIDE SEQUENCE</scope>
    <source>
        <strain evidence="2">Duluth1</strain>
        <tissue evidence="2">Whole animal</tissue>
    </source>
</reference>
<feature type="chain" id="PRO_5038559681" evidence="1">
    <location>
        <begin position="21"/>
        <end position="104"/>
    </location>
</feature>
<organism evidence="2 3">
    <name type="scientific">Dreissena polymorpha</name>
    <name type="common">Zebra mussel</name>
    <name type="synonym">Mytilus polymorpha</name>
    <dbReference type="NCBI Taxonomy" id="45954"/>
    <lineage>
        <taxon>Eukaryota</taxon>
        <taxon>Metazoa</taxon>
        <taxon>Spiralia</taxon>
        <taxon>Lophotrochozoa</taxon>
        <taxon>Mollusca</taxon>
        <taxon>Bivalvia</taxon>
        <taxon>Autobranchia</taxon>
        <taxon>Heteroconchia</taxon>
        <taxon>Euheterodonta</taxon>
        <taxon>Imparidentia</taxon>
        <taxon>Neoheterodontei</taxon>
        <taxon>Myida</taxon>
        <taxon>Dreissenoidea</taxon>
        <taxon>Dreissenidae</taxon>
        <taxon>Dreissena</taxon>
    </lineage>
</organism>
<accession>A0A9D3YJ92</accession>
<keyword evidence="3" id="KW-1185">Reference proteome</keyword>
<gene>
    <name evidence="2" type="ORF">DPMN_074780</name>
</gene>
<comment type="caution">
    <text evidence="2">The sequence shown here is derived from an EMBL/GenBank/DDBJ whole genome shotgun (WGS) entry which is preliminary data.</text>
</comment>
<evidence type="ECO:0000313" key="3">
    <source>
        <dbReference type="Proteomes" id="UP000828390"/>
    </source>
</evidence>
<proteinExistence type="predicted"/>
<name>A0A9D3YJ92_DREPO</name>
<evidence type="ECO:0000256" key="1">
    <source>
        <dbReference type="SAM" id="SignalP"/>
    </source>
</evidence>
<reference evidence="2" key="1">
    <citation type="journal article" date="2019" name="bioRxiv">
        <title>The Genome of the Zebra Mussel, Dreissena polymorpha: A Resource for Invasive Species Research.</title>
        <authorList>
            <person name="McCartney M.A."/>
            <person name="Auch B."/>
            <person name="Kono T."/>
            <person name="Mallez S."/>
            <person name="Zhang Y."/>
            <person name="Obille A."/>
            <person name="Becker A."/>
            <person name="Abrahante J.E."/>
            <person name="Garbe J."/>
            <person name="Badalamenti J.P."/>
            <person name="Herman A."/>
            <person name="Mangelson H."/>
            <person name="Liachko I."/>
            <person name="Sullivan S."/>
            <person name="Sone E.D."/>
            <person name="Koren S."/>
            <person name="Silverstein K.A.T."/>
            <person name="Beckman K.B."/>
            <person name="Gohl D.M."/>
        </authorList>
    </citation>
    <scope>NUCLEOTIDE SEQUENCE</scope>
    <source>
        <strain evidence="2">Duluth1</strain>
        <tissue evidence="2">Whole animal</tissue>
    </source>
</reference>
<sequence length="104" mass="11023">MESLSSRIVVVAVFVTIATGLICQFPHCETVKCQAINNCTGSVRERGGGYCGCCPACFTTLGQNEDCEWADPYVAVIQPVTALCDTGLYCELNSSTCQPVVGFG</sequence>
<dbReference type="AlphaFoldDB" id="A0A9D3YJ92"/>
<dbReference type="Proteomes" id="UP000828390">
    <property type="component" value="Unassembled WGS sequence"/>
</dbReference>